<dbReference type="EMBL" id="BMNK01000009">
    <property type="protein sequence ID" value="GGP11063.1"/>
    <property type="molecule type" value="Genomic_DNA"/>
</dbReference>
<organism evidence="1 2">
    <name type="scientific">Nonomuraea glycinis</name>
    <dbReference type="NCBI Taxonomy" id="2047744"/>
    <lineage>
        <taxon>Bacteria</taxon>
        <taxon>Bacillati</taxon>
        <taxon>Actinomycetota</taxon>
        <taxon>Actinomycetes</taxon>
        <taxon>Streptosporangiales</taxon>
        <taxon>Streptosporangiaceae</taxon>
        <taxon>Nonomuraea</taxon>
    </lineage>
</organism>
<gene>
    <name evidence="1" type="ORF">GCM10012278_53310</name>
</gene>
<dbReference type="AlphaFoldDB" id="A0A918A822"/>
<name>A0A918A822_9ACTN</name>
<sequence>MLSRAGPYGADGMISGHRIAITQARGHAGARALLKRCQETTRDTTKGGFRVLQRHLSDVIYRALAADHHAHNDGTWTSRK</sequence>
<evidence type="ECO:0000313" key="2">
    <source>
        <dbReference type="Proteomes" id="UP000660745"/>
    </source>
</evidence>
<reference evidence="1" key="1">
    <citation type="journal article" date="2014" name="Int. J. Syst. Evol. Microbiol.">
        <title>Complete genome sequence of Corynebacterium casei LMG S-19264T (=DSM 44701T), isolated from a smear-ripened cheese.</title>
        <authorList>
            <consortium name="US DOE Joint Genome Institute (JGI-PGF)"/>
            <person name="Walter F."/>
            <person name="Albersmeier A."/>
            <person name="Kalinowski J."/>
            <person name="Ruckert C."/>
        </authorList>
    </citation>
    <scope>NUCLEOTIDE SEQUENCE</scope>
    <source>
        <strain evidence="1">CGMCC 4.7430</strain>
    </source>
</reference>
<dbReference type="Proteomes" id="UP000660745">
    <property type="component" value="Unassembled WGS sequence"/>
</dbReference>
<accession>A0A918A822</accession>
<proteinExistence type="predicted"/>
<evidence type="ECO:0008006" key="3">
    <source>
        <dbReference type="Google" id="ProtNLM"/>
    </source>
</evidence>
<reference evidence="1" key="2">
    <citation type="submission" date="2020-09" db="EMBL/GenBank/DDBJ databases">
        <authorList>
            <person name="Sun Q."/>
            <person name="Zhou Y."/>
        </authorList>
    </citation>
    <scope>NUCLEOTIDE SEQUENCE</scope>
    <source>
        <strain evidence="1">CGMCC 4.7430</strain>
    </source>
</reference>
<comment type="caution">
    <text evidence="1">The sequence shown here is derived from an EMBL/GenBank/DDBJ whole genome shotgun (WGS) entry which is preliminary data.</text>
</comment>
<evidence type="ECO:0000313" key="1">
    <source>
        <dbReference type="EMBL" id="GGP11063.1"/>
    </source>
</evidence>
<protein>
    <recommendedName>
        <fullName evidence="3">Transposase</fullName>
    </recommendedName>
</protein>
<keyword evidence="2" id="KW-1185">Reference proteome</keyword>